<dbReference type="PANTHER" id="PTHR22888">
    <property type="entry name" value="CYTOCHROME C OXIDASE, SUBUNIT II"/>
    <property type="match status" value="1"/>
</dbReference>
<dbReference type="InterPro" id="IPR009056">
    <property type="entry name" value="Cyt_c-like_dom"/>
</dbReference>
<dbReference type="Pfam" id="PF00116">
    <property type="entry name" value="COX2"/>
    <property type="match status" value="1"/>
</dbReference>
<feature type="transmembrane region" description="Helical" evidence="16">
    <location>
        <begin position="7"/>
        <end position="26"/>
    </location>
</feature>
<keyword evidence="9" id="KW-1278">Translocase</keyword>
<evidence type="ECO:0000256" key="3">
    <source>
        <dbReference type="ARBA" id="ARBA00012949"/>
    </source>
</evidence>
<dbReference type="SUPFAM" id="SSF81464">
    <property type="entry name" value="Cytochrome c oxidase subunit II-like, transmembrane region"/>
    <property type="match status" value="1"/>
</dbReference>
<dbReference type="InterPro" id="IPR008972">
    <property type="entry name" value="Cupredoxin"/>
</dbReference>
<evidence type="ECO:0000256" key="5">
    <source>
        <dbReference type="ARBA" id="ARBA00022617"/>
    </source>
</evidence>
<evidence type="ECO:0000256" key="10">
    <source>
        <dbReference type="ARBA" id="ARBA00022982"/>
    </source>
</evidence>
<dbReference type="GO" id="GO:0016020">
    <property type="term" value="C:membrane"/>
    <property type="evidence" value="ECO:0007669"/>
    <property type="project" value="UniProtKB-SubCell"/>
</dbReference>
<accession>A0A6J7FSY4</accession>
<dbReference type="EMBL" id="CAFBMG010000042">
    <property type="protein sequence ID" value="CAB4898607.1"/>
    <property type="molecule type" value="Genomic_DNA"/>
</dbReference>
<keyword evidence="12" id="KW-0408">Iron</keyword>
<dbReference type="PROSITE" id="PS00078">
    <property type="entry name" value="COX2"/>
    <property type="match status" value="1"/>
</dbReference>
<feature type="transmembrane region" description="Helical" evidence="16">
    <location>
        <begin position="53"/>
        <end position="76"/>
    </location>
</feature>
<dbReference type="PROSITE" id="PS50999">
    <property type="entry name" value="COX2_TM"/>
    <property type="match status" value="1"/>
</dbReference>
<dbReference type="PROSITE" id="PS50857">
    <property type="entry name" value="COX2_CUA"/>
    <property type="match status" value="1"/>
</dbReference>
<dbReference type="PRINTS" id="PR01166">
    <property type="entry name" value="CYCOXIDASEII"/>
</dbReference>
<dbReference type="GO" id="GO:0042773">
    <property type="term" value="P:ATP synthesis coupled electron transport"/>
    <property type="evidence" value="ECO:0007669"/>
    <property type="project" value="TreeGrafter"/>
</dbReference>
<comment type="subcellular location">
    <subcellularLocation>
        <location evidence="1">Membrane</location>
        <topology evidence="1">Multi-pass membrane protein</topology>
    </subcellularLocation>
</comment>
<evidence type="ECO:0000259" key="19">
    <source>
        <dbReference type="PROSITE" id="PS51007"/>
    </source>
</evidence>
<sequence>MRNNRKSYVITGVSLVVCLLLGYLLVSNIGSPVGRPLTTLSPRGNKSQAIQDLIIPVFAIAGIVFLLVEIGLVFVVTRFRRRSDDVDGKDEPVQLHGNTKLELGWTIAPALLLAVLAVFNVNTILQMDDATDPLEVTVIGQQWWWEYRYDLDNDGAPDIITATEAAIPVGRDVRFKIQSNDVIHSFWIPALSGKMDAVPGRTHQVILQANEVGMFEGQCTEYCGLSHGLMRMQVKALSPADYQIWLTAMTTAPAQPDPKNELAVQGQTLFVSQCSYCHQVNGVTPTSKSPYPYSTVPDPDYGKTVAITMASGNAPNLTHMMMRQHFVGGLLPLYESGGSVAQAIPEGTPDTNNIKRWLRNPQEVKPMDPNNNQGMPNYNLSEAQIEQLTAYLLTLK</sequence>
<evidence type="ECO:0000256" key="15">
    <source>
        <dbReference type="ARBA" id="ARBA00031389"/>
    </source>
</evidence>
<evidence type="ECO:0000256" key="14">
    <source>
        <dbReference type="ARBA" id="ARBA00023136"/>
    </source>
</evidence>
<dbReference type="EMBL" id="CAEZYU010000016">
    <property type="protein sequence ID" value="CAB4734083.1"/>
    <property type="molecule type" value="Genomic_DNA"/>
</dbReference>
<dbReference type="InterPro" id="IPR014222">
    <property type="entry name" value="Cyt_c_oxidase_su2"/>
</dbReference>
<dbReference type="GO" id="GO:0020037">
    <property type="term" value="F:heme binding"/>
    <property type="evidence" value="ECO:0007669"/>
    <property type="project" value="InterPro"/>
</dbReference>
<keyword evidence="7 16" id="KW-0812">Transmembrane</keyword>
<dbReference type="GO" id="GO:0005507">
    <property type="term" value="F:copper ion binding"/>
    <property type="evidence" value="ECO:0007669"/>
    <property type="project" value="InterPro"/>
</dbReference>
<reference evidence="21" key="1">
    <citation type="submission" date="2020-05" db="EMBL/GenBank/DDBJ databases">
        <authorList>
            <person name="Chiriac C."/>
            <person name="Salcher M."/>
            <person name="Ghai R."/>
            <person name="Kavagutti S V."/>
        </authorList>
    </citation>
    <scope>NUCLEOTIDE SEQUENCE</scope>
</reference>
<keyword evidence="11 16" id="KW-1133">Transmembrane helix</keyword>
<dbReference type="PROSITE" id="PS51007">
    <property type="entry name" value="CYTC"/>
    <property type="match status" value="1"/>
</dbReference>
<evidence type="ECO:0000256" key="7">
    <source>
        <dbReference type="ARBA" id="ARBA00022692"/>
    </source>
</evidence>
<organism evidence="21">
    <name type="scientific">freshwater metagenome</name>
    <dbReference type="NCBI Taxonomy" id="449393"/>
    <lineage>
        <taxon>unclassified sequences</taxon>
        <taxon>metagenomes</taxon>
        <taxon>ecological metagenomes</taxon>
    </lineage>
</organism>
<evidence type="ECO:0000313" key="20">
    <source>
        <dbReference type="EMBL" id="CAB4734083.1"/>
    </source>
</evidence>
<proteinExistence type="inferred from homology"/>
<evidence type="ECO:0000256" key="12">
    <source>
        <dbReference type="ARBA" id="ARBA00023004"/>
    </source>
</evidence>
<dbReference type="InterPro" id="IPR036909">
    <property type="entry name" value="Cyt_c-like_dom_sf"/>
</dbReference>
<comment type="similarity">
    <text evidence="2">Belongs to the cytochrome c oxidase subunit 2 family.</text>
</comment>
<evidence type="ECO:0000256" key="8">
    <source>
        <dbReference type="ARBA" id="ARBA00022723"/>
    </source>
</evidence>
<feature type="domain" description="Cytochrome c" evidence="19">
    <location>
        <begin position="261"/>
        <end position="396"/>
    </location>
</feature>
<dbReference type="InterPro" id="IPR011759">
    <property type="entry name" value="Cyt_c_oxidase_su2_TM_dom"/>
</dbReference>
<dbReference type="Gene3D" id="2.60.40.420">
    <property type="entry name" value="Cupredoxins - blue copper proteins"/>
    <property type="match status" value="1"/>
</dbReference>
<keyword evidence="10" id="KW-0249">Electron transport</keyword>
<dbReference type="SUPFAM" id="SSF46626">
    <property type="entry name" value="Cytochrome c"/>
    <property type="match status" value="1"/>
</dbReference>
<dbReference type="NCBIfam" id="TIGR02866">
    <property type="entry name" value="CoxB"/>
    <property type="match status" value="1"/>
</dbReference>
<keyword evidence="6" id="KW-0679">Respiratory chain</keyword>
<keyword evidence="4" id="KW-0813">Transport</keyword>
<dbReference type="InterPro" id="IPR001505">
    <property type="entry name" value="Copper_CuA"/>
</dbReference>
<feature type="transmembrane region" description="Helical" evidence="16">
    <location>
        <begin position="103"/>
        <end position="125"/>
    </location>
</feature>
<dbReference type="GO" id="GO:0016491">
    <property type="term" value="F:oxidoreductase activity"/>
    <property type="evidence" value="ECO:0007669"/>
    <property type="project" value="InterPro"/>
</dbReference>
<evidence type="ECO:0000256" key="9">
    <source>
        <dbReference type="ARBA" id="ARBA00022967"/>
    </source>
</evidence>
<dbReference type="AlphaFoldDB" id="A0A6J7FSY4"/>
<dbReference type="InterPro" id="IPR045187">
    <property type="entry name" value="CcO_II"/>
</dbReference>
<evidence type="ECO:0000256" key="13">
    <source>
        <dbReference type="ARBA" id="ARBA00023008"/>
    </source>
</evidence>
<feature type="domain" description="Cytochrome oxidase subunit II copper A binding" evidence="17">
    <location>
        <begin position="131"/>
        <end position="248"/>
    </location>
</feature>
<dbReference type="InterPro" id="IPR036257">
    <property type="entry name" value="Cyt_c_oxidase_su2_TM_sf"/>
</dbReference>
<dbReference type="InterPro" id="IPR002429">
    <property type="entry name" value="CcO_II-like_C"/>
</dbReference>
<dbReference type="Gene3D" id="1.10.287.90">
    <property type="match status" value="1"/>
</dbReference>
<evidence type="ECO:0000256" key="2">
    <source>
        <dbReference type="ARBA" id="ARBA00007866"/>
    </source>
</evidence>
<dbReference type="EC" id="7.1.1.9" evidence="3"/>
<dbReference type="GO" id="GO:0004129">
    <property type="term" value="F:cytochrome-c oxidase activity"/>
    <property type="evidence" value="ECO:0007669"/>
    <property type="project" value="UniProtKB-EC"/>
</dbReference>
<dbReference type="PANTHER" id="PTHR22888:SF9">
    <property type="entry name" value="CYTOCHROME C OXIDASE SUBUNIT 2"/>
    <property type="match status" value="1"/>
</dbReference>
<evidence type="ECO:0000259" key="18">
    <source>
        <dbReference type="PROSITE" id="PS50999"/>
    </source>
</evidence>
<keyword evidence="5" id="KW-0349">Heme</keyword>
<keyword evidence="13" id="KW-0186">Copper</keyword>
<evidence type="ECO:0000256" key="11">
    <source>
        <dbReference type="ARBA" id="ARBA00022989"/>
    </source>
</evidence>
<gene>
    <name evidence="20" type="ORF">UFOPK2766_00524</name>
    <name evidence="21" type="ORF">UFOPK3519_00720</name>
</gene>
<evidence type="ECO:0000256" key="6">
    <source>
        <dbReference type="ARBA" id="ARBA00022660"/>
    </source>
</evidence>
<protein>
    <recommendedName>
        <fullName evidence="3">cytochrome-c oxidase</fullName>
        <ecNumber evidence="3">7.1.1.9</ecNumber>
    </recommendedName>
    <alternativeName>
        <fullName evidence="15">Cytochrome c oxidase polypeptide II</fullName>
    </alternativeName>
</protein>
<keyword evidence="8" id="KW-0479">Metal-binding</keyword>
<evidence type="ECO:0000259" key="17">
    <source>
        <dbReference type="PROSITE" id="PS50857"/>
    </source>
</evidence>
<feature type="domain" description="Cytochrome oxidase subunit II transmembrane region profile" evidence="18">
    <location>
        <begin position="31"/>
        <end position="131"/>
    </location>
</feature>
<evidence type="ECO:0000256" key="4">
    <source>
        <dbReference type="ARBA" id="ARBA00022448"/>
    </source>
</evidence>
<keyword evidence="14 16" id="KW-0472">Membrane</keyword>
<dbReference type="Pfam" id="PF02790">
    <property type="entry name" value="COX2_TM"/>
    <property type="match status" value="1"/>
</dbReference>
<evidence type="ECO:0000256" key="16">
    <source>
        <dbReference type="SAM" id="Phobius"/>
    </source>
</evidence>
<evidence type="ECO:0000313" key="21">
    <source>
        <dbReference type="EMBL" id="CAB4898607.1"/>
    </source>
</evidence>
<evidence type="ECO:0000256" key="1">
    <source>
        <dbReference type="ARBA" id="ARBA00004141"/>
    </source>
</evidence>
<name>A0A6J7FSY4_9ZZZZ</name>
<dbReference type="SUPFAM" id="SSF49503">
    <property type="entry name" value="Cupredoxins"/>
    <property type="match status" value="1"/>
</dbReference>